<keyword evidence="3" id="KW-1185">Reference proteome</keyword>
<dbReference type="SUPFAM" id="SSF51695">
    <property type="entry name" value="PLC-like phosphodiesterases"/>
    <property type="match status" value="1"/>
</dbReference>
<protein>
    <submittedName>
        <fullName evidence="2">Glycerophosphodiester phosphodiesterase</fullName>
    </submittedName>
</protein>
<dbReference type="InterPro" id="IPR017946">
    <property type="entry name" value="PLC-like_Pdiesterase_TIM-brl"/>
</dbReference>
<gene>
    <name evidence="2" type="ORF">ACFSOY_16245</name>
</gene>
<dbReference type="Pfam" id="PF03009">
    <property type="entry name" value="GDPD"/>
    <property type="match status" value="1"/>
</dbReference>
<reference evidence="3" key="1">
    <citation type="journal article" date="2019" name="Int. J. Syst. Evol. Microbiol.">
        <title>The Global Catalogue of Microorganisms (GCM) 10K type strain sequencing project: providing services to taxonomists for standard genome sequencing and annotation.</title>
        <authorList>
            <consortium name="The Broad Institute Genomics Platform"/>
            <consortium name="The Broad Institute Genome Sequencing Center for Infectious Disease"/>
            <person name="Wu L."/>
            <person name="Ma J."/>
        </authorList>
    </citation>
    <scope>NUCLEOTIDE SEQUENCE [LARGE SCALE GENOMIC DNA]</scope>
    <source>
        <strain evidence="3">CGMCC 1.13574</strain>
    </source>
</reference>
<proteinExistence type="predicted"/>
<dbReference type="InterPro" id="IPR030395">
    <property type="entry name" value="GP_PDE_dom"/>
</dbReference>
<evidence type="ECO:0000313" key="3">
    <source>
        <dbReference type="Proteomes" id="UP001597343"/>
    </source>
</evidence>
<organism evidence="2 3">
    <name type="scientific">Tumebacillus lipolyticus</name>
    <dbReference type="NCBI Taxonomy" id="1280370"/>
    <lineage>
        <taxon>Bacteria</taxon>
        <taxon>Bacillati</taxon>
        <taxon>Bacillota</taxon>
        <taxon>Bacilli</taxon>
        <taxon>Bacillales</taxon>
        <taxon>Alicyclobacillaceae</taxon>
        <taxon>Tumebacillus</taxon>
    </lineage>
</organism>
<dbReference type="PROSITE" id="PS51704">
    <property type="entry name" value="GP_PDE"/>
    <property type="match status" value="1"/>
</dbReference>
<dbReference type="EMBL" id="JBHUIO010000011">
    <property type="protein sequence ID" value="MFD2171513.1"/>
    <property type="molecule type" value="Genomic_DNA"/>
</dbReference>
<dbReference type="PANTHER" id="PTHR46211:SF1">
    <property type="entry name" value="GLYCEROPHOSPHODIESTER PHOSPHODIESTERASE, CYTOPLASMIC"/>
    <property type="match status" value="1"/>
</dbReference>
<dbReference type="RefSeq" id="WP_386048400.1">
    <property type="nucleotide sequence ID" value="NZ_JBHUIO010000011.1"/>
</dbReference>
<evidence type="ECO:0000313" key="2">
    <source>
        <dbReference type="EMBL" id="MFD2171513.1"/>
    </source>
</evidence>
<evidence type="ECO:0000259" key="1">
    <source>
        <dbReference type="PROSITE" id="PS51704"/>
    </source>
</evidence>
<dbReference type="Gene3D" id="3.20.20.190">
    <property type="entry name" value="Phosphatidylinositol (PI) phosphodiesterase"/>
    <property type="match status" value="1"/>
</dbReference>
<comment type="caution">
    <text evidence="2">The sequence shown here is derived from an EMBL/GenBank/DDBJ whole genome shotgun (WGS) entry which is preliminary data.</text>
</comment>
<name>A0ABW5A0D3_9BACL</name>
<dbReference type="PANTHER" id="PTHR46211">
    <property type="entry name" value="GLYCEROPHOSPHORYL DIESTER PHOSPHODIESTERASE"/>
    <property type="match status" value="1"/>
</dbReference>
<accession>A0ABW5A0D3</accession>
<feature type="domain" description="GP-PDE" evidence="1">
    <location>
        <begin position="8"/>
        <end position="242"/>
    </location>
</feature>
<dbReference type="CDD" id="cd08563">
    <property type="entry name" value="GDPD_TtGDE_like"/>
    <property type="match status" value="1"/>
</dbReference>
<dbReference type="Proteomes" id="UP001597343">
    <property type="component" value="Unassembled WGS sequence"/>
</dbReference>
<sequence length="247" mass="27511">MTKRNHRVLNLAHRGASGYAPENTMAAFRLAKELQADGLELDVQITKDGVPVVIHDETLVRTTGAQGYVFQHTYEEICRLDAGGWFDAKFQGEKIPRLEDVLRTHGDLLLNLELKNSYFRMPGLEEKTIELIRAYGLEQRVIVSSFHHGSMKAVHRLAKEIRTGLLYDCVLEDVIHYARAIGASALHPYYATVTSELLATAQAAGLMVNVWTVDDLAQMRACVQAGVDAVITNFPDRLHGVLNSVLE</sequence>